<comment type="similarity">
    <text evidence="9">Belongs to the PpiD chaperone family.</text>
</comment>
<evidence type="ECO:0000256" key="9">
    <source>
        <dbReference type="ARBA" id="ARBA00038408"/>
    </source>
</evidence>
<dbReference type="InterPro" id="IPR046357">
    <property type="entry name" value="PPIase_dom_sf"/>
</dbReference>
<evidence type="ECO:0000313" key="16">
    <source>
        <dbReference type="Proteomes" id="UP000294721"/>
    </source>
</evidence>
<keyword evidence="4" id="KW-0812">Transmembrane</keyword>
<keyword evidence="7" id="KW-0143">Chaperone</keyword>
<organism evidence="15 17">
    <name type="scientific">Uruburuella suis</name>
    <dbReference type="NCBI Taxonomy" id="252130"/>
    <lineage>
        <taxon>Bacteria</taxon>
        <taxon>Pseudomonadati</taxon>
        <taxon>Pseudomonadota</taxon>
        <taxon>Betaproteobacteria</taxon>
        <taxon>Neisseriales</taxon>
        <taxon>Neisseriaceae</taxon>
        <taxon>Uruburuella</taxon>
    </lineage>
</organism>
<dbReference type="GO" id="GO:0005886">
    <property type="term" value="C:plasma membrane"/>
    <property type="evidence" value="ECO:0007669"/>
    <property type="project" value="UniProtKB-SubCell"/>
</dbReference>
<evidence type="ECO:0000256" key="1">
    <source>
        <dbReference type="ARBA" id="ARBA00004382"/>
    </source>
</evidence>
<dbReference type="InterPro" id="IPR052029">
    <property type="entry name" value="PpiD_chaperone"/>
</dbReference>
<proteinExistence type="inferred from homology"/>
<dbReference type="PANTHER" id="PTHR47529">
    <property type="entry name" value="PEPTIDYL-PROLYL CIS-TRANS ISOMERASE D"/>
    <property type="match status" value="1"/>
</dbReference>
<keyword evidence="5" id="KW-1133">Transmembrane helix</keyword>
<evidence type="ECO:0000256" key="4">
    <source>
        <dbReference type="ARBA" id="ARBA00022692"/>
    </source>
</evidence>
<name>A0AAE9KHZ8_9NEIS</name>
<dbReference type="Proteomes" id="UP000829756">
    <property type="component" value="Chromosome"/>
</dbReference>
<dbReference type="KEGG" id="usu:LVJ78_06120"/>
<dbReference type="SUPFAM" id="SSF54534">
    <property type="entry name" value="FKBP-like"/>
    <property type="match status" value="1"/>
</dbReference>
<dbReference type="InterPro" id="IPR023058">
    <property type="entry name" value="PPIase_PpiC_CS"/>
</dbReference>
<evidence type="ECO:0000313" key="14">
    <source>
        <dbReference type="EMBL" id="TCO98101.1"/>
    </source>
</evidence>
<evidence type="ECO:0000256" key="6">
    <source>
        <dbReference type="ARBA" id="ARBA00023136"/>
    </source>
</evidence>
<evidence type="ECO:0000313" key="17">
    <source>
        <dbReference type="Proteomes" id="UP000829756"/>
    </source>
</evidence>
<dbReference type="InterPro" id="IPR000297">
    <property type="entry name" value="PPIase_PpiC"/>
</dbReference>
<evidence type="ECO:0000256" key="7">
    <source>
        <dbReference type="ARBA" id="ARBA00023186"/>
    </source>
</evidence>
<dbReference type="PROSITE" id="PS01096">
    <property type="entry name" value="PPIC_PPIASE_1"/>
    <property type="match status" value="1"/>
</dbReference>
<reference evidence="15" key="2">
    <citation type="submission" date="2021-12" db="EMBL/GenBank/DDBJ databases">
        <authorList>
            <person name="Veyrier F.J."/>
        </authorList>
    </citation>
    <scope>NUCLEOTIDE SEQUENCE</scope>
    <source>
        <strain evidence="15">1258/02</strain>
    </source>
</reference>
<evidence type="ECO:0000256" key="10">
    <source>
        <dbReference type="ARBA" id="ARBA00040743"/>
    </source>
</evidence>
<dbReference type="EMBL" id="CP091507">
    <property type="protein sequence ID" value="UOO80564.1"/>
    <property type="molecule type" value="Genomic_DNA"/>
</dbReference>
<evidence type="ECO:0000313" key="15">
    <source>
        <dbReference type="EMBL" id="UOO80564.1"/>
    </source>
</evidence>
<dbReference type="SUPFAM" id="SSF109998">
    <property type="entry name" value="Triger factor/SurA peptide-binding domain-like"/>
    <property type="match status" value="1"/>
</dbReference>
<dbReference type="EMBL" id="SLXE01000049">
    <property type="protein sequence ID" value="TCO98101.1"/>
    <property type="molecule type" value="Genomic_DNA"/>
</dbReference>
<comment type="subcellular location">
    <subcellularLocation>
        <location evidence="1">Cell inner membrane</location>
        <topology evidence="1">Single-pass type II membrane protein</topology>
        <orientation evidence="1">Periplasmic side</orientation>
    </subcellularLocation>
</comment>
<evidence type="ECO:0000259" key="13">
    <source>
        <dbReference type="PROSITE" id="PS50198"/>
    </source>
</evidence>
<dbReference type="Proteomes" id="UP000294721">
    <property type="component" value="Unassembled WGS sequence"/>
</dbReference>
<sequence length="614" mass="66494">MFASIEKYNGPAKVLLGLIALTFVGFGVSTVAAPGSDYIAKVGDEKISDHALNVALQNAQAAGDNSGRDVIFNSLLQRAYLIQGAKMMGISVSNEQIKQIIVDDPGFHDASGKFSQAMFSQYLSQRNMNEDQFVEEIRQQFALQNLMNLVQNGTLVSDAQAAQLVNLMQSERTIRSFTFSPQAFAAQVKITDAALKSYYDAHQADYTIPEAVKIEYVALSSQDLAAKQSVSEEELQKAFEQENAAAAPKREVAHIFFPVPQDASAAVDAAAKAEAEKVLAQVKAKPADFAALAKQYSKDPASADKGGNLGYVAKDGGLGEAFENSAFSLQKGQISDVVKTDYGYHIITVLNTQDAPVFAQEKTRLEAEIKQRKAAQAFNLAKEKLAEEAFNHPESLAAVAKAAGLKLEAPDEWLTRENGKAAGMPDDLINTIFSDEVLKKKHNSEPINVGENTVWVVRAKEVRPAEVETFEKAKEHVRTAYLQSEAGKLAEAKAKQTLVDLQSGESPALAWSPVSQLSAEQARQSMPPEAYSQLMKARPAGGKPAYVLLEGLPAPVLMEVQAIKPPANLAEQLPQARQLLLQNQANTTFDGLLAYLQKNIKQKQGAQKVDNGGQ</sequence>
<dbReference type="Gene3D" id="3.10.50.40">
    <property type="match status" value="1"/>
</dbReference>
<reference evidence="14 16" key="1">
    <citation type="submission" date="2019-03" db="EMBL/GenBank/DDBJ databases">
        <title>Genomic Encyclopedia of Type Strains, Phase IV (KMG-IV): sequencing the most valuable type-strain genomes for metagenomic binning, comparative biology and taxonomic classification.</title>
        <authorList>
            <person name="Goeker M."/>
        </authorList>
    </citation>
    <scope>NUCLEOTIDE SEQUENCE [LARGE SCALE GENOMIC DNA]</scope>
    <source>
        <strain evidence="14 16">DSM 17474</strain>
    </source>
</reference>
<keyword evidence="6" id="KW-0472">Membrane</keyword>
<keyword evidence="16" id="KW-1185">Reference proteome</keyword>
<dbReference type="Pfam" id="PF00639">
    <property type="entry name" value="Rotamase"/>
    <property type="match status" value="1"/>
</dbReference>
<keyword evidence="3" id="KW-0997">Cell inner membrane</keyword>
<feature type="domain" description="PpiC" evidence="13">
    <location>
        <begin position="247"/>
        <end position="351"/>
    </location>
</feature>
<dbReference type="RefSeq" id="WP_132954874.1">
    <property type="nucleotide sequence ID" value="NZ_CALJUB010000154.1"/>
</dbReference>
<accession>A0AAE9KHZ8</accession>
<dbReference type="Pfam" id="PF13624">
    <property type="entry name" value="SurA_N_3"/>
    <property type="match status" value="1"/>
</dbReference>
<dbReference type="InterPro" id="IPR027304">
    <property type="entry name" value="Trigger_fact/SurA_dom_sf"/>
</dbReference>
<evidence type="ECO:0000256" key="2">
    <source>
        <dbReference type="ARBA" id="ARBA00022475"/>
    </source>
</evidence>
<reference evidence="15" key="3">
    <citation type="journal article" date="2022" name="Res Sq">
        <title>Evolution of multicellular longitudinally dividing oral cavity symbionts (Neisseriaceae).</title>
        <authorList>
            <person name="Nyongesa S."/>
            <person name="Weber P."/>
            <person name="Bernet E."/>
            <person name="Pullido F."/>
            <person name="Nieckarz M."/>
            <person name="Delaby M."/>
            <person name="Nieves C."/>
            <person name="Viehboeck T."/>
            <person name="Krause N."/>
            <person name="Rivera-Millot A."/>
            <person name="Nakamura A."/>
            <person name="Vischer N."/>
            <person name="VanNieuwenhze M."/>
            <person name="Brun Y."/>
            <person name="Cava F."/>
            <person name="Bulgheresi S."/>
            <person name="Veyrier F."/>
        </authorList>
    </citation>
    <scope>NUCLEOTIDE SEQUENCE</scope>
    <source>
        <strain evidence="15">1258/02</strain>
    </source>
</reference>
<keyword evidence="8 12" id="KW-0413">Isomerase</keyword>
<dbReference type="AlphaFoldDB" id="A0AAE9KHZ8"/>
<keyword evidence="12" id="KW-0697">Rotamase</keyword>
<dbReference type="GO" id="GO:0003755">
    <property type="term" value="F:peptidyl-prolyl cis-trans isomerase activity"/>
    <property type="evidence" value="ECO:0007669"/>
    <property type="project" value="UniProtKB-KW"/>
</dbReference>
<dbReference type="PROSITE" id="PS50198">
    <property type="entry name" value="PPIC_PPIASE_2"/>
    <property type="match status" value="1"/>
</dbReference>
<dbReference type="Gene3D" id="1.10.4030.10">
    <property type="entry name" value="Porin chaperone SurA, peptide-binding domain"/>
    <property type="match status" value="1"/>
</dbReference>
<protein>
    <recommendedName>
        <fullName evidence="10">Periplasmic chaperone PpiD</fullName>
    </recommendedName>
    <alternativeName>
        <fullName evidence="11">Periplasmic folding chaperone</fullName>
    </alternativeName>
</protein>
<keyword evidence="2" id="KW-1003">Cell membrane</keyword>
<evidence type="ECO:0000256" key="3">
    <source>
        <dbReference type="ARBA" id="ARBA00022519"/>
    </source>
</evidence>
<dbReference type="PANTHER" id="PTHR47529:SF1">
    <property type="entry name" value="PERIPLASMIC CHAPERONE PPID"/>
    <property type="match status" value="1"/>
</dbReference>
<evidence type="ECO:0000256" key="8">
    <source>
        <dbReference type="ARBA" id="ARBA00023235"/>
    </source>
</evidence>
<gene>
    <name evidence="14" type="ORF">EV680_1492</name>
    <name evidence="15" type="ORF">LVJ78_06120</name>
</gene>
<evidence type="ECO:0000256" key="11">
    <source>
        <dbReference type="ARBA" id="ARBA00042775"/>
    </source>
</evidence>
<evidence type="ECO:0000256" key="5">
    <source>
        <dbReference type="ARBA" id="ARBA00022989"/>
    </source>
</evidence>
<evidence type="ECO:0000256" key="12">
    <source>
        <dbReference type="PROSITE-ProRule" id="PRU00278"/>
    </source>
</evidence>